<dbReference type="Proteomes" id="UP000252698">
    <property type="component" value="Chromosome"/>
</dbReference>
<evidence type="ECO:0008006" key="4">
    <source>
        <dbReference type="Google" id="ProtNLM"/>
    </source>
</evidence>
<accession>A0A2Z5JRA8</accession>
<protein>
    <recommendedName>
        <fullName evidence="4">Ricin B lectin domain-containing protein</fullName>
    </recommendedName>
</protein>
<reference evidence="2 3" key="1">
    <citation type="journal article" date="2018" name="Front. Microbiol.">
        <title>Genome Sequencing of Streptomyces atratus SCSIOZH16 and Activation Production of Nocardamine via Metabolic Engineering.</title>
        <authorList>
            <person name="Li Y."/>
            <person name="Zhang C."/>
            <person name="Liu C."/>
            <person name="Ju J."/>
            <person name="Ma J."/>
        </authorList>
    </citation>
    <scope>NUCLEOTIDE SEQUENCE [LARGE SCALE GENOMIC DNA]</scope>
    <source>
        <strain evidence="2 3">SCSIO_ZH16</strain>
    </source>
</reference>
<dbReference type="EMBL" id="CP027306">
    <property type="protein sequence ID" value="AXE82813.1"/>
    <property type="molecule type" value="Genomic_DNA"/>
</dbReference>
<evidence type="ECO:0000313" key="2">
    <source>
        <dbReference type="EMBL" id="AXE82813.1"/>
    </source>
</evidence>
<evidence type="ECO:0000313" key="3">
    <source>
        <dbReference type="Proteomes" id="UP000252698"/>
    </source>
</evidence>
<dbReference type="Gene3D" id="2.80.10.50">
    <property type="match status" value="1"/>
</dbReference>
<feature type="region of interest" description="Disordered" evidence="1">
    <location>
        <begin position="22"/>
        <end position="50"/>
    </location>
</feature>
<dbReference type="AlphaFoldDB" id="A0A2Z5JRA8"/>
<gene>
    <name evidence="2" type="ORF">C5746_15575</name>
</gene>
<name>A0A2Z5JRA8_STRAR</name>
<dbReference type="KEGG" id="sata:C5746_15575"/>
<organism evidence="2 3">
    <name type="scientific">Streptomyces atratus</name>
    <dbReference type="NCBI Taxonomy" id="1893"/>
    <lineage>
        <taxon>Bacteria</taxon>
        <taxon>Bacillati</taxon>
        <taxon>Actinomycetota</taxon>
        <taxon>Actinomycetes</taxon>
        <taxon>Kitasatosporales</taxon>
        <taxon>Streptomycetaceae</taxon>
        <taxon>Streptomyces</taxon>
    </lineage>
</organism>
<feature type="compositionally biased region" description="Polar residues" evidence="1">
    <location>
        <begin position="37"/>
        <end position="49"/>
    </location>
</feature>
<proteinExistence type="predicted"/>
<evidence type="ECO:0000256" key="1">
    <source>
        <dbReference type="SAM" id="MobiDB-lite"/>
    </source>
</evidence>
<sequence length="187" mass="19827">MNELTYGSNILLQNQYQGDGGYLDTNGRSAQPGATYDVSTNETPNSRGPKTSVWKIVSATGKANGTRVTSGDVVYLVNQYSSGTYLDTNGHSTRSGAKYDVSATATKDRGTGTGKWHIFGKTSSPADGHIRTNDTVHLLNDYGSANGGFLDTNGLSNQQGGAKYDVSTSHYWDRGTGTGSWKVLPAS</sequence>